<feature type="region of interest" description="Disordered" evidence="1">
    <location>
        <begin position="16"/>
        <end position="46"/>
    </location>
</feature>
<sequence length="119" mass="12878">MAVDDYCTACWVFPRCDGLPGQTGRGEAGKQQDTSAGRGPGRGKQLTKADTLTMISKRPCTESLTNRSTVDVDGIVSKAKHSAILQPGDCPPTTGYREIPQVPYCEPWQTERGRTSFVS</sequence>
<accession>A0ABD1YS98</accession>
<gene>
    <name evidence="2" type="ORF">R1flu_005125</name>
</gene>
<evidence type="ECO:0000256" key="1">
    <source>
        <dbReference type="SAM" id="MobiDB-lite"/>
    </source>
</evidence>
<evidence type="ECO:0000313" key="3">
    <source>
        <dbReference type="Proteomes" id="UP001605036"/>
    </source>
</evidence>
<dbReference type="AlphaFoldDB" id="A0ABD1YS98"/>
<dbReference type="EMBL" id="JBHFFA010000003">
    <property type="protein sequence ID" value="KAL2633646.1"/>
    <property type="molecule type" value="Genomic_DNA"/>
</dbReference>
<protein>
    <submittedName>
        <fullName evidence="2">Uncharacterized protein</fullName>
    </submittedName>
</protein>
<proteinExistence type="predicted"/>
<comment type="caution">
    <text evidence="2">The sequence shown here is derived from an EMBL/GenBank/DDBJ whole genome shotgun (WGS) entry which is preliminary data.</text>
</comment>
<reference evidence="2 3" key="1">
    <citation type="submission" date="2024-09" db="EMBL/GenBank/DDBJ databases">
        <title>Chromosome-scale assembly of Riccia fluitans.</title>
        <authorList>
            <person name="Paukszto L."/>
            <person name="Sawicki J."/>
            <person name="Karawczyk K."/>
            <person name="Piernik-Szablinska J."/>
            <person name="Szczecinska M."/>
            <person name="Mazdziarz M."/>
        </authorList>
    </citation>
    <scope>NUCLEOTIDE SEQUENCE [LARGE SCALE GENOMIC DNA]</scope>
    <source>
        <strain evidence="2">Rf_01</strain>
        <tissue evidence="2">Aerial parts of the thallus</tissue>
    </source>
</reference>
<name>A0ABD1YS98_9MARC</name>
<keyword evidence="3" id="KW-1185">Reference proteome</keyword>
<organism evidence="2 3">
    <name type="scientific">Riccia fluitans</name>
    <dbReference type="NCBI Taxonomy" id="41844"/>
    <lineage>
        <taxon>Eukaryota</taxon>
        <taxon>Viridiplantae</taxon>
        <taxon>Streptophyta</taxon>
        <taxon>Embryophyta</taxon>
        <taxon>Marchantiophyta</taxon>
        <taxon>Marchantiopsida</taxon>
        <taxon>Marchantiidae</taxon>
        <taxon>Marchantiales</taxon>
        <taxon>Ricciaceae</taxon>
        <taxon>Riccia</taxon>
    </lineage>
</organism>
<dbReference type="Proteomes" id="UP001605036">
    <property type="component" value="Unassembled WGS sequence"/>
</dbReference>
<evidence type="ECO:0000313" key="2">
    <source>
        <dbReference type="EMBL" id="KAL2633646.1"/>
    </source>
</evidence>